<keyword evidence="17" id="KW-1185">Reference proteome</keyword>
<keyword evidence="9" id="KW-0560">Oxidoreductase</keyword>
<dbReference type="CDD" id="cd06186">
    <property type="entry name" value="NOX_Duox_like_FAD_NADP"/>
    <property type="match status" value="1"/>
</dbReference>
<dbReference type="Pfam" id="PF08022">
    <property type="entry name" value="FAD_binding_8"/>
    <property type="match status" value="1"/>
</dbReference>
<feature type="transmembrane region" description="Helical" evidence="14">
    <location>
        <begin position="54"/>
        <end position="71"/>
    </location>
</feature>
<comment type="similarity">
    <text evidence="2">Belongs to the ferric reductase (FRE) family.</text>
</comment>
<evidence type="ECO:0000256" key="1">
    <source>
        <dbReference type="ARBA" id="ARBA00004651"/>
    </source>
</evidence>
<evidence type="ECO:0000256" key="5">
    <source>
        <dbReference type="ARBA" id="ARBA00022475"/>
    </source>
</evidence>
<dbReference type="InterPro" id="IPR013130">
    <property type="entry name" value="Fe3_Rdtase_TM_dom"/>
</dbReference>
<dbReference type="SFLD" id="SFLDS00052">
    <property type="entry name" value="Ferric_Reductase_Domain"/>
    <property type="match status" value="1"/>
</dbReference>
<dbReference type="Proteomes" id="UP001138500">
    <property type="component" value="Unassembled WGS sequence"/>
</dbReference>
<sequence length="683" mass="74507">MDMGMGDMGGGGAMNAPLSASGVNFSDPDQAANFLAQLLDDSELQVVGNAYARYFWYGTVVVIGLASIFHWSRWVLLGRRLAAAAKGQSQPARPKSAVLRYFATVTAMAREATYPQLTPTRRFLWFRVPTMGTLLLLGSYLAFVLALEFINDGVAGAQFWQARGVRAGWLAVAQVPLIVLLVGKHNLIGLCTGVSYERLNVLHRWTARVTLLLAIFHFAFQMVAWNNYGLVQLEWSTDTCPPSGIAAFAVLVWINISNLPLFRFLGYEFFVIQHLLSFFGFIIAVMYHLPSTALYSRVYIYIPIVLWFLDRVIRTMFFAWNNYRLSEATLVPLDGGATKVRLRNPAITKWRPGAHVLLSIPRFGLVQSHPATIASTPSSHAGDMVFILKSHKGFTKRIMSASNDSRTALLPHTKQESEQQQNSQVAAYRALFSGPYGGSHSDFAAFDSVCLLAGSTGVTFTLAVLQDLAERSGVADGSQLPLQRVHFVWCIKRTDWVNWATAEIAAAIQKLKSAGIEAEVSVFVTCADDLTEQGRAVKACGCECDKSLGPCCCVVVDEEEDSNKDDEVQPASPEVVDVDKETIVTAQSRSTSPSSSSRLEAPKQVAVKLPVLPCANFYSGRPEVSEILNALLDGADGESAVGVCGPIGLNMTVRNAVARLSDQRAVHKGTGAQGCYLHVESFS</sequence>
<dbReference type="PANTHER" id="PTHR32361:SF9">
    <property type="entry name" value="FERRIC REDUCTASE TRANSMEMBRANE COMPONENT 3-RELATED"/>
    <property type="match status" value="1"/>
</dbReference>
<evidence type="ECO:0000313" key="17">
    <source>
        <dbReference type="Proteomes" id="UP001138500"/>
    </source>
</evidence>
<dbReference type="GO" id="GO:0015677">
    <property type="term" value="P:copper ion import"/>
    <property type="evidence" value="ECO:0007669"/>
    <property type="project" value="TreeGrafter"/>
</dbReference>
<reference evidence="16 17" key="2">
    <citation type="journal article" date="2021" name="Curr. Genet.">
        <title>Genetic response to nitrogen starvation in the aggressive Eucalyptus foliar pathogen Teratosphaeria destructans.</title>
        <authorList>
            <person name="Havenga M."/>
            <person name="Wingfield B.D."/>
            <person name="Wingfield M.J."/>
            <person name="Dreyer L.L."/>
            <person name="Roets F."/>
            <person name="Aylward J."/>
        </authorList>
    </citation>
    <scope>NUCLEOTIDE SEQUENCE [LARGE SCALE GENOMIC DNA]</scope>
    <source>
        <strain evidence="16">CMW44962</strain>
    </source>
</reference>
<dbReference type="PROSITE" id="PS51384">
    <property type="entry name" value="FAD_FR"/>
    <property type="match status" value="1"/>
</dbReference>
<feature type="transmembrane region" description="Helical" evidence="14">
    <location>
        <begin position="205"/>
        <end position="225"/>
    </location>
</feature>
<dbReference type="InterPro" id="IPR039261">
    <property type="entry name" value="FNR_nucleotide-bd"/>
</dbReference>
<keyword evidence="4" id="KW-0813">Transport</keyword>
<protein>
    <recommendedName>
        <fullName evidence="3">ferric-chelate reductase (NADPH)</fullName>
        <ecNumber evidence="3">1.16.1.9</ecNumber>
    </recommendedName>
</protein>
<keyword evidence="5" id="KW-1003">Cell membrane</keyword>
<feature type="transmembrane region" description="Helical" evidence="14">
    <location>
        <begin position="269"/>
        <end position="287"/>
    </location>
</feature>
<dbReference type="GO" id="GO:0006826">
    <property type="term" value="P:iron ion transport"/>
    <property type="evidence" value="ECO:0007669"/>
    <property type="project" value="TreeGrafter"/>
</dbReference>
<dbReference type="InterPro" id="IPR017927">
    <property type="entry name" value="FAD-bd_FR_type"/>
</dbReference>
<evidence type="ECO:0000256" key="2">
    <source>
        <dbReference type="ARBA" id="ARBA00006278"/>
    </source>
</evidence>
<reference evidence="16 17" key="1">
    <citation type="journal article" date="2018" name="IMA Fungus">
        <title>IMA Genome-F 10: Nine draft genome sequences of Claviceps purpurea s.lat., including C. arundinis, C. humidiphila, and C. cf. spartinae, pseudomolecules for the pitch canker pathogen Fusarium circinatum, draft genome of Davidsoniella eucalypti, Grosmannia galeiformis, Quambalaria eucalypti, and Teratosphaeria destructans.</title>
        <authorList>
            <person name="Wingfield B.D."/>
            <person name="Liu M."/>
            <person name="Nguyen H.D."/>
            <person name="Lane F.A."/>
            <person name="Morgan S.W."/>
            <person name="De Vos L."/>
            <person name="Wilken P.M."/>
            <person name="Duong T.A."/>
            <person name="Aylward J."/>
            <person name="Coetzee M.P."/>
            <person name="Dadej K."/>
            <person name="De Beer Z.W."/>
            <person name="Findlay W."/>
            <person name="Havenga M."/>
            <person name="Kolarik M."/>
            <person name="Menzies J.G."/>
            <person name="Naidoo K."/>
            <person name="Pochopski O."/>
            <person name="Shoukouhi P."/>
            <person name="Santana Q.C."/>
            <person name="Seifert K.A."/>
            <person name="Soal N."/>
            <person name="Steenkamp E.T."/>
            <person name="Tatham C.T."/>
            <person name="van der Nest M.A."/>
            <person name="Wingfield M.J."/>
        </authorList>
    </citation>
    <scope>NUCLEOTIDE SEQUENCE [LARGE SCALE GENOMIC DNA]</scope>
    <source>
        <strain evidence="16">CMW44962</strain>
    </source>
</reference>
<evidence type="ECO:0000256" key="7">
    <source>
        <dbReference type="ARBA" id="ARBA00022982"/>
    </source>
</evidence>
<keyword evidence="7" id="KW-0249">Electron transport</keyword>
<dbReference type="InterPro" id="IPR013112">
    <property type="entry name" value="FAD-bd_8"/>
</dbReference>
<keyword evidence="10" id="KW-0406">Ion transport</keyword>
<dbReference type="InterPro" id="IPR051410">
    <property type="entry name" value="Ferric/Cupric_Reductase"/>
</dbReference>
<evidence type="ECO:0000256" key="4">
    <source>
        <dbReference type="ARBA" id="ARBA00022448"/>
    </source>
</evidence>
<evidence type="ECO:0000259" key="15">
    <source>
        <dbReference type="PROSITE" id="PS51384"/>
    </source>
</evidence>
<gene>
    <name evidence="16" type="ORF">Tdes44962_MAKER07663</name>
</gene>
<dbReference type="AlphaFoldDB" id="A0A9W7SYZ2"/>
<dbReference type="SUPFAM" id="SSF63380">
    <property type="entry name" value="Riboflavin synthase domain-like"/>
    <property type="match status" value="1"/>
</dbReference>
<keyword evidence="8 14" id="KW-1133">Transmembrane helix</keyword>
<evidence type="ECO:0000256" key="6">
    <source>
        <dbReference type="ARBA" id="ARBA00022692"/>
    </source>
</evidence>
<dbReference type="GO" id="GO:0052851">
    <property type="term" value="F:ferric-chelate reductase (NADPH) activity"/>
    <property type="evidence" value="ECO:0007669"/>
    <property type="project" value="UniProtKB-EC"/>
</dbReference>
<dbReference type="PANTHER" id="PTHR32361">
    <property type="entry name" value="FERRIC/CUPRIC REDUCTASE TRANSMEMBRANE COMPONENT"/>
    <property type="match status" value="1"/>
</dbReference>
<evidence type="ECO:0000256" key="8">
    <source>
        <dbReference type="ARBA" id="ARBA00022989"/>
    </source>
</evidence>
<dbReference type="Pfam" id="PF01794">
    <property type="entry name" value="Ferric_reduct"/>
    <property type="match status" value="1"/>
</dbReference>
<evidence type="ECO:0000256" key="3">
    <source>
        <dbReference type="ARBA" id="ARBA00012668"/>
    </source>
</evidence>
<dbReference type="EMBL" id="RIBY02000458">
    <property type="protein sequence ID" value="KAH9842111.1"/>
    <property type="molecule type" value="Genomic_DNA"/>
</dbReference>
<keyword evidence="6 14" id="KW-0812">Transmembrane</keyword>
<keyword evidence="12" id="KW-0325">Glycoprotein</keyword>
<evidence type="ECO:0000256" key="11">
    <source>
        <dbReference type="ARBA" id="ARBA00023136"/>
    </source>
</evidence>
<comment type="subcellular location">
    <subcellularLocation>
        <location evidence="1">Cell membrane</location>
        <topology evidence="1">Multi-pass membrane protein</topology>
    </subcellularLocation>
</comment>
<dbReference type="EC" id="1.16.1.9" evidence="3"/>
<dbReference type="SUPFAM" id="SSF52343">
    <property type="entry name" value="Ferredoxin reductase-like, C-terminal NADP-linked domain"/>
    <property type="match status" value="1"/>
</dbReference>
<dbReference type="Pfam" id="PF08030">
    <property type="entry name" value="NAD_binding_6"/>
    <property type="match status" value="1"/>
</dbReference>
<evidence type="ECO:0000256" key="9">
    <source>
        <dbReference type="ARBA" id="ARBA00023002"/>
    </source>
</evidence>
<dbReference type="OrthoDB" id="3944240at2759"/>
<dbReference type="InterPro" id="IPR013121">
    <property type="entry name" value="Fe_red_NAD-bd_6"/>
</dbReference>
<keyword evidence="11 14" id="KW-0472">Membrane</keyword>
<comment type="catalytic activity">
    <reaction evidence="13">
        <text>2 a Fe(II)-siderophore + NADP(+) + H(+) = 2 a Fe(III)-siderophore + NADPH</text>
        <dbReference type="Rhea" id="RHEA:28795"/>
        <dbReference type="Rhea" id="RHEA-COMP:11342"/>
        <dbReference type="Rhea" id="RHEA-COMP:11344"/>
        <dbReference type="ChEBI" id="CHEBI:15378"/>
        <dbReference type="ChEBI" id="CHEBI:29033"/>
        <dbReference type="ChEBI" id="CHEBI:29034"/>
        <dbReference type="ChEBI" id="CHEBI:57783"/>
        <dbReference type="ChEBI" id="CHEBI:58349"/>
        <dbReference type="EC" id="1.16.1.9"/>
    </reaction>
</comment>
<feature type="transmembrane region" description="Helical" evidence="14">
    <location>
        <begin position="245"/>
        <end position="262"/>
    </location>
</feature>
<evidence type="ECO:0000256" key="10">
    <source>
        <dbReference type="ARBA" id="ARBA00023065"/>
    </source>
</evidence>
<accession>A0A9W7SYZ2</accession>
<evidence type="ECO:0000313" key="16">
    <source>
        <dbReference type="EMBL" id="KAH9842111.1"/>
    </source>
</evidence>
<dbReference type="SFLD" id="SFLDG01168">
    <property type="entry name" value="Ferric_reductase_subgroup_(FRE"/>
    <property type="match status" value="1"/>
</dbReference>
<feature type="transmembrane region" description="Helical" evidence="14">
    <location>
        <begin position="167"/>
        <end position="184"/>
    </location>
</feature>
<comment type="caution">
    <text evidence="16">The sequence shown here is derived from an EMBL/GenBank/DDBJ whole genome shotgun (WGS) entry which is preliminary data.</text>
</comment>
<evidence type="ECO:0000256" key="13">
    <source>
        <dbReference type="ARBA" id="ARBA00048483"/>
    </source>
</evidence>
<dbReference type="GO" id="GO:0006879">
    <property type="term" value="P:intracellular iron ion homeostasis"/>
    <property type="evidence" value="ECO:0007669"/>
    <property type="project" value="TreeGrafter"/>
</dbReference>
<dbReference type="InterPro" id="IPR017938">
    <property type="entry name" value="Riboflavin_synthase-like_b-brl"/>
</dbReference>
<feature type="transmembrane region" description="Helical" evidence="14">
    <location>
        <begin position="124"/>
        <end position="147"/>
    </location>
</feature>
<organism evidence="16 17">
    <name type="scientific">Teratosphaeria destructans</name>
    <dbReference type="NCBI Taxonomy" id="418781"/>
    <lineage>
        <taxon>Eukaryota</taxon>
        <taxon>Fungi</taxon>
        <taxon>Dikarya</taxon>
        <taxon>Ascomycota</taxon>
        <taxon>Pezizomycotina</taxon>
        <taxon>Dothideomycetes</taxon>
        <taxon>Dothideomycetidae</taxon>
        <taxon>Mycosphaerellales</taxon>
        <taxon>Teratosphaeriaceae</taxon>
        <taxon>Teratosphaeria</taxon>
    </lineage>
</organism>
<dbReference type="GO" id="GO:0005886">
    <property type="term" value="C:plasma membrane"/>
    <property type="evidence" value="ECO:0007669"/>
    <property type="project" value="UniProtKB-SubCell"/>
</dbReference>
<feature type="domain" description="FAD-binding FR-type" evidence="15">
    <location>
        <begin position="318"/>
        <end position="442"/>
    </location>
</feature>
<evidence type="ECO:0000256" key="14">
    <source>
        <dbReference type="SAM" id="Phobius"/>
    </source>
</evidence>
<proteinExistence type="inferred from homology"/>
<dbReference type="Gene3D" id="3.40.50.80">
    <property type="entry name" value="Nucleotide-binding domain of ferredoxin-NADP reductase (FNR) module"/>
    <property type="match status" value="1"/>
</dbReference>
<evidence type="ECO:0000256" key="12">
    <source>
        <dbReference type="ARBA" id="ARBA00023180"/>
    </source>
</evidence>
<name>A0A9W7SYZ2_9PEZI</name>